<evidence type="ECO:0000256" key="4">
    <source>
        <dbReference type="PROSITE-ProRule" id="PRU00027"/>
    </source>
</evidence>
<keyword evidence="8" id="KW-0418">Kinase</keyword>
<dbReference type="AlphaFoldDB" id="A0A2Z6QWJ5"/>
<dbReference type="SMART" id="SM00671">
    <property type="entry name" value="SEL1"/>
    <property type="match status" value="4"/>
</dbReference>
<evidence type="ECO:0000313" key="7">
    <source>
        <dbReference type="EMBL" id="GBB89101.1"/>
    </source>
</evidence>
<dbReference type="Pfam" id="PF08238">
    <property type="entry name" value="Sel1"/>
    <property type="match status" value="4"/>
</dbReference>
<dbReference type="Proteomes" id="UP000247702">
    <property type="component" value="Unassembled WGS sequence"/>
</dbReference>
<dbReference type="OrthoDB" id="2333420at2759"/>
<evidence type="ECO:0000313" key="8">
    <source>
        <dbReference type="EMBL" id="GES78654.1"/>
    </source>
</evidence>
<dbReference type="GO" id="GO:0008270">
    <property type="term" value="F:zinc ion binding"/>
    <property type="evidence" value="ECO:0007669"/>
    <property type="project" value="UniProtKB-KW"/>
</dbReference>
<name>A0A2Z6QWJ5_9GLOM</name>
<dbReference type="InterPro" id="IPR003656">
    <property type="entry name" value="Znf_BED"/>
</dbReference>
<keyword evidence="8" id="KW-0808">Transferase</keyword>
<keyword evidence="1" id="KW-0479">Metal-binding</keyword>
<organism evidence="7 9">
    <name type="scientific">Rhizophagus clarus</name>
    <dbReference type="NCBI Taxonomy" id="94130"/>
    <lineage>
        <taxon>Eukaryota</taxon>
        <taxon>Fungi</taxon>
        <taxon>Fungi incertae sedis</taxon>
        <taxon>Mucoromycota</taxon>
        <taxon>Glomeromycotina</taxon>
        <taxon>Glomeromycetes</taxon>
        <taxon>Glomerales</taxon>
        <taxon>Glomeraceae</taxon>
        <taxon>Rhizophagus</taxon>
    </lineage>
</organism>
<proteinExistence type="predicted"/>
<evidence type="ECO:0000256" key="5">
    <source>
        <dbReference type="SAM" id="MobiDB-lite"/>
    </source>
</evidence>
<evidence type="ECO:0000313" key="9">
    <source>
        <dbReference type="Proteomes" id="UP000247702"/>
    </source>
</evidence>
<reference evidence="8" key="2">
    <citation type="submission" date="2019-10" db="EMBL/GenBank/DDBJ databases">
        <title>Conservation and host-specific expression of non-tandemly repeated heterogenous ribosome RNA gene in arbuscular mycorrhizal fungi.</title>
        <authorList>
            <person name="Maeda T."/>
            <person name="Kobayashi Y."/>
            <person name="Nakagawa T."/>
            <person name="Ezawa T."/>
            <person name="Yamaguchi K."/>
            <person name="Bino T."/>
            <person name="Nishimoto Y."/>
            <person name="Shigenobu S."/>
            <person name="Kawaguchi M."/>
        </authorList>
    </citation>
    <scope>NUCLEOTIDE SEQUENCE</scope>
    <source>
        <strain evidence="8">HR1</strain>
    </source>
</reference>
<dbReference type="PANTHER" id="PTHR43628:SF1">
    <property type="entry name" value="CHITIN SYNTHASE REGULATORY FACTOR 2-RELATED"/>
    <property type="match status" value="1"/>
</dbReference>
<reference evidence="7 9" key="1">
    <citation type="submission" date="2017-11" db="EMBL/GenBank/DDBJ databases">
        <title>The genome of Rhizophagus clarus HR1 reveals common genetic basis of auxotrophy among arbuscular mycorrhizal fungi.</title>
        <authorList>
            <person name="Kobayashi Y."/>
        </authorList>
    </citation>
    <scope>NUCLEOTIDE SEQUENCE [LARGE SCALE GENOMIC DNA]</scope>
    <source>
        <strain evidence="7 9">HR1</strain>
    </source>
</reference>
<dbReference type="EMBL" id="BEXD01000646">
    <property type="protein sequence ID" value="GBB89101.1"/>
    <property type="molecule type" value="Genomic_DNA"/>
</dbReference>
<feature type="region of interest" description="Disordered" evidence="5">
    <location>
        <begin position="47"/>
        <end position="73"/>
    </location>
</feature>
<dbReference type="InterPro" id="IPR052945">
    <property type="entry name" value="Mitotic_Regulator"/>
</dbReference>
<comment type="caution">
    <text evidence="7">The sequence shown here is derived from an EMBL/GenBank/DDBJ whole genome shotgun (WGS) entry which is preliminary data.</text>
</comment>
<dbReference type="InterPro" id="IPR006597">
    <property type="entry name" value="Sel1-like"/>
</dbReference>
<evidence type="ECO:0000256" key="3">
    <source>
        <dbReference type="ARBA" id="ARBA00022833"/>
    </source>
</evidence>
<protein>
    <submittedName>
        <fullName evidence="8">Kinase-like domain-containing protein</fullName>
    </submittedName>
</protein>
<sequence>MVRKKGPVWDYYDIQSNVDNSHPHVKCKYCSKEFKRAVPERMQAHLNKKCPGAPDHTKSQSRQQNTTSNLDNLSDEERKSLKFLLSKALELSNKERVKMQMDDIDQSPGDMRHLGYCYQRGIATEKNEEKAFELYKISANKGHITSINDLGYCYQHGIGTEKNEIKAFEFYQEAAEKGYAESMYNLGYFYHNGIGTEKNEIKAFELYEKAAEKGNINAIHKLVECYQHGIGTKKNEIKASEWVKKAAESNYA</sequence>
<evidence type="ECO:0000259" key="6">
    <source>
        <dbReference type="PROSITE" id="PS50808"/>
    </source>
</evidence>
<keyword evidence="2 4" id="KW-0863">Zinc-finger</keyword>
<dbReference type="Gene3D" id="1.25.40.10">
    <property type="entry name" value="Tetratricopeptide repeat domain"/>
    <property type="match status" value="1"/>
</dbReference>
<evidence type="ECO:0000256" key="1">
    <source>
        <dbReference type="ARBA" id="ARBA00022723"/>
    </source>
</evidence>
<keyword evidence="9" id="KW-1185">Reference proteome</keyword>
<accession>A0A2Z6QWJ5</accession>
<feature type="domain" description="BED-type" evidence="6">
    <location>
        <begin position="3"/>
        <end position="57"/>
    </location>
</feature>
<dbReference type="PANTHER" id="PTHR43628">
    <property type="entry name" value="ACTIVATOR OF C KINASE PROTEIN 1-RELATED"/>
    <property type="match status" value="1"/>
</dbReference>
<dbReference type="Pfam" id="PF02892">
    <property type="entry name" value="zf-BED"/>
    <property type="match status" value="1"/>
</dbReference>
<dbReference type="EMBL" id="BLAL01000040">
    <property type="protein sequence ID" value="GES78654.1"/>
    <property type="molecule type" value="Genomic_DNA"/>
</dbReference>
<dbReference type="Proteomes" id="UP000615446">
    <property type="component" value="Unassembled WGS sequence"/>
</dbReference>
<feature type="compositionally biased region" description="Polar residues" evidence="5">
    <location>
        <begin position="60"/>
        <end position="72"/>
    </location>
</feature>
<gene>
    <name evidence="8" type="ORF">RCL2_000596800</name>
    <name evidence="7" type="ORF">RclHR1_01580002</name>
</gene>
<dbReference type="GO" id="GO:0003677">
    <property type="term" value="F:DNA binding"/>
    <property type="evidence" value="ECO:0007669"/>
    <property type="project" value="InterPro"/>
</dbReference>
<dbReference type="GO" id="GO:0016301">
    <property type="term" value="F:kinase activity"/>
    <property type="evidence" value="ECO:0007669"/>
    <property type="project" value="UniProtKB-KW"/>
</dbReference>
<dbReference type="InterPro" id="IPR011990">
    <property type="entry name" value="TPR-like_helical_dom_sf"/>
</dbReference>
<keyword evidence="3" id="KW-0862">Zinc</keyword>
<evidence type="ECO:0000256" key="2">
    <source>
        <dbReference type="ARBA" id="ARBA00022771"/>
    </source>
</evidence>
<dbReference type="SUPFAM" id="SSF81901">
    <property type="entry name" value="HCP-like"/>
    <property type="match status" value="1"/>
</dbReference>
<dbReference type="STRING" id="94130.A0A2Z6QWJ5"/>
<dbReference type="PROSITE" id="PS50808">
    <property type="entry name" value="ZF_BED"/>
    <property type="match status" value="1"/>
</dbReference>